<dbReference type="EMBL" id="VSRR010005948">
    <property type="protein sequence ID" value="MPC43695.1"/>
    <property type="molecule type" value="Genomic_DNA"/>
</dbReference>
<proteinExistence type="predicted"/>
<keyword evidence="2" id="KW-1185">Reference proteome</keyword>
<accession>A0A5B7FDX3</accession>
<evidence type="ECO:0000313" key="2">
    <source>
        <dbReference type="Proteomes" id="UP000324222"/>
    </source>
</evidence>
<reference evidence="1 2" key="1">
    <citation type="submission" date="2019-05" db="EMBL/GenBank/DDBJ databases">
        <title>Another draft genome of Portunus trituberculatus and its Hox gene families provides insights of decapod evolution.</title>
        <authorList>
            <person name="Jeong J.-H."/>
            <person name="Song I."/>
            <person name="Kim S."/>
            <person name="Choi T."/>
            <person name="Kim D."/>
            <person name="Ryu S."/>
            <person name="Kim W."/>
        </authorList>
    </citation>
    <scope>NUCLEOTIDE SEQUENCE [LARGE SCALE GENOMIC DNA]</scope>
    <source>
        <tissue evidence="1">Muscle</tissue>
    </source>
</reference>
<gene>
    <name evidence="1" type="ORF">E2C01_037347</name>
</gene>
<organism evidence="1 2">
    <name type="scientific">Portunus trituberculatus</name>
    <name type="common">Swimming crab</name>
    <name type="synonym">Neptunus trituberculatus</name>
    <dbReference type="NCBI Taxonomy" id="210409"/>
    <lineage>
        <taxon>Eukaryota</taxon>
        <taxon>Metazoa</taxon>
        <taxon>Ecdysozoa</taxon>
        <taxon>Arthropoda</taxon>
        <taxon>Crustacea</taxon>
        <taxon>Multicrustacea</taxon>
        <taxon>Malacostraca</taxon>
        <taxon>Eumalacostraca</taxon>
        <taxon>Eucarida</taxon>
        <taxon>Decapoda</taxon>
        <taxon>Pleocyemata</taxon>
        <taxon>Brachyura</taxon>
        <taxon>Eubrachyura</taxon>
        <taxon>Portunoidea</taxon>
        <taxon>Portunidae</taxon>
        <taxon>Portuninae</taxon>
        <taxon>Portunus</taxon>
    </lineage>
</organism>
<sequence length="185" mass="19900">MDVPQGYLRYRLDISHYRGFPALAAPVRSVRRGEVLPHLSPLAGRAGAAQPRTARDGLCFTRGLGGGGGGVGGGRSGQTVVVWWWWCSGGGVTHGRRQVTGRNLALQAGVPSYRPLRISPRTVSEKQRRPGRQIGAPAVVTSKDTAGGWRWLADCCASRPTVSLMLQVPVRRPRTPPVPLTPTHL</sequence>
<dbReference type="Proteomes" id="UP000324222">
    <property type="component" value="Unassembled WGS sequence"/>
</dbReference>
<comment type="caution">
    <text evidence="1">The sequence shown here is derived from an EMBL/GenBank/DDBJ whole genome shotgun (WGS) entry which is preliminary data.</text>
</comment>
<name>A0A5B7FDX3_PORTR</name>
<protein>
    <submittedName>
        <fullName evidence="1">Uncharacterized protein</fullName>
    </submittedName>
</protein>
<dbReference type="AlphaFoldDB" id="A0A5B7FDX3"/>
<evidence type="ECO:0000313" key="1">
    <source>
        <dbReference type="EMBL" id="MPC43695.1"/>
    </source>
</evidence>